<evidence type="ECO:0000256" key="9">
    <source>
        <dbReference type="ARBA" id="ARBA00023277"/>
    </source>
</evidence>
<gene>
    <name evidence="11" type="primary">gph-1</name>
    <name evidence="11" type="ORF">ICHIAU1_22810</name>
</gene>
<dbReference type="RefSeq" id="WP_162049365.1">
    <property type="nucleotide sequence ID" value="NZ_AP019011.1"/>
</dbReference>
<dbReference type="OrthoDB" id="9776368at2"/>
<comment type="function">
    <text evidence="10">Specifically catalyzes the dephosphorylation of 2-phosphoglycolate. Is involved in the dissimilation of the intracellular 2-phosphoglycolate formed during the DNA repair of 3'-phosphoglycolate ends, a major class of DNA lesions induced by oxidative stress.</text>
</comment>
<comment type="pathway">
    <text evidence="3">Organic acid metabolism; glycolate biosynthesis; glycolate from 2-phosphoglycolate: step 1/1.</text>
</comment>
<dbReference type="Proteomes" id="UP000463961">
    <property type="component" value="Chromosome"/>
</dbReference>
<dbReference type="InterPro" id="IPR006439">
    <property type="entry name" value="HAD-SF_hydro_IA"/>
</dbReference>
<evidence type="ECO:0000256" key="1">
    <source>
        <dbReference type="ARBA" id="ARBA00000830"/>
    </source>
</evidence>
<dbReference type="Pfam" id="PF13419">
    <property type="entry name" value="HAD_2"/>
    <property type="match status" value="1"/>
</dbReference>
<dbReference type="PANTHER" id="PTHR43434">
    <property type="entry name" value="PHOSPHOGLYCOLATE PHOSPHATASE"/>
    <property type="match status" value="1"/>
</dbReference>
<keyword evidence="9" id="KW-0119">Carbohydrate metabolism</keyword>
<protein>
    <recommendedName>
        <fullName evidence="5">phosphoglycolate phosphatase</fullName>
        <ecNumber evidence="5">3.1.3.18</ecNumber>
    </recommendedName>
</protein>
<evidence type="ECO:0000256" key="2">
    <source>
        <dbReference type="ARBA" id="ARBA00001946"/>
    </source>
</evidence>
<keyword evidence="8" id="KW-0460">Magnesium</keyword>
<dbReference type="InterPro" id="IPR041492">
    <property type="entry name" value="HAD_2"/>
</dbReference>
<proteinExistence type="inferred from homology"/>
<dbReference type="SFLD" id="SFLDG01135">
    <property type="entry name" value="C1.5.6:_HAD__Beta-PGM__Phospha"/>
    <property type="match status" value="1"/>
</dbReference>
<dbReference type="GO" id="GO:0006281">
    <property type="term" value="P:DNA repair"/>
    <property type="evidence" value="ECO:0007669"/>
    <property type="project" value="TreeGrafter"/>
</dbReference>
<comment type="cofactor">
    <cofactor evidence="2">
        <name>Mg(2+)</name>
        <dbReference type="ChEBI" id="CHEBI:18420"/>
    </cofactor>
</comment>
<evidence type="ECO:0000313" key="11">
    <source>
        <dbReference type="EMBL" id="BBU69998.1"/>
    </source>
</evidence>
<dbReference type="GO" id="GO:0005829">
    <property type="term" value="C:cytosol"/>
    <property type="evidence" value="ECO:0007669"/>
    <property type="project" value="TreeGrafter"/>
</dbReference>
<dbReference type="InterPro" id="IPR037512">
    <property type="entry name" value="PGPase_prok"/>
</dbReference>
<dbReference type="Gene3D" id="1.10.150.240">
    <property type="entry name" value="Putative phosphatase, domain 2"/>
    <property type="match status" value="1"/>
</dbReference>
<dbReference type="FunFam" id="3.40.50.1000:FF:000022">
    <property type="entry name" value="Phosphoglycolate phosphatase"/>
    <property type="match status" value="1"/>
</dbReference>
<dbReference type="PANTHER" id="PTHR43434:SF23">
    <property type="entry name" value="PHOSPHOGLYCOLATE PHOSPHATASE"/>
    <property type="match status" value="1"/>
</dbReference>
<dbReference type="NCBIfam" id="TIGR01509">
    <property type="entry name" value="HAD-SF-IA-v3"/>
    <property type="match status" value="1"/>
</dbReference>
<reference evidence="12" key="1">
    <citation type="submission" date="2020-01" db="EMBL/GenBank/DDBJ databases">
        <title>Phosphoaccumulans saitamaens gen. nov., sp. nov., a polyphosphate accumulating bacterium isolated from surface river water.</title>
        <authorList>
            <person name="Watanabe K."/>
            <person name="Suda W."/>
        </authorList>
    </citation>
    <scope>NUCLEOTIDE SEQUENCE [LARGE SCALE GENOMIC DNA]</scope>
    <source>
        <strain evidence="12">ICHIAU1</strain>
    </source>
</reference>
<evidence type="ECO:0000256" key="3">
    <source>
        <dbReference type="ARBA" id="ARBA00004818"/>
    </source>
</evidence>
<evidence type="ECO:0000256" key="6">
    <source>
        <dbReference type="ARBA" id="ARBA00022723"/>
    </source>
</evidence>
<dbReference type="NCBIfam" id="TIGR01549">
    <property type="entry name" value="HAD-SF-IA-v1"/>
    <property type="match status" value="1"/>
</dbReference>
<dbReference type="Gene3D" id="3.40.50.1000">
    <property type="entry name" value="HAD superfamily/HAD-like"/>
    <property type="match status" value="1"/>
</dbReference>
<dbReference type="GO" id="GO:0046872">
    <property type="term" value="F:metal ion binding"/>
    <property type="evidence" value="ECO:0007669"/>
    <property type="project" value="UniProtKB-KW"/>
</dbReference>
<dbReference type="InterPro" id="IPR023214">
    <property type="entry name" value="HAD_sf"/>
</dbReference>
<evidence type="ECO:0000256" key="8">
    <source>
        <dbReference type="ARBA" id="ARBA00022842"/>
    </source>
</evidence>
<dbReference type="SFLD" id="SFLDS00003">
    <property type="entry name" value="Haloacid_Dehalogenase"/>
    <property type="match status" value="1"/>
</dbReference>
<evidence type="ECO:0000256" key="7">
    <source>
        <dbReference type="ARBA" id="ARBA00022801"/>
    </source>
</evidence>
<dbReference type="SFLD" id="SFLDG01129">
    <property type="entry name" value="C1.5:_HAD__Beta-PGM__Phosphata"/>
    <property type="match status" value="1"/>
</dbReference>
<evidence type="ECO:0000256" key="10">
    <source>
        <dbReference type="ARBA" id="ARBA00059247"/>
    </source>
</evidence>
<dbReference type="AlphaFoldDB" id="A0A679HY92"/>
<dbReference type="EC" id="3.1.3.18" evidence="5"/>
<dbReference type="GO" id="GO:0008967">
    <property type="term" value="F:phosphoglycolate phosphatase activity"/>
    <property type="evidence" value="ECO:0007669"/>
    <property type="project" value="UniProtKB-EC"/>
</dbReference>
<dbReference type="InterPro" id="IPR023198">
    <property type="entry name" value="PGP-like_dom2"/>
</dbReference>
<comment type="similarity">
    <text evidence="4">Belongs to the HAD-like hydrolase superfamily. CbbY/CbbZ/Gph/YieH family.</text>
</comment>
<keyword evidence="12" id="KW-1185">Reference proteome</keyword>
<name>A0A679HY92_9RHOO</name>
<dbReference type="NCBIfam" id="TIGR01449">
    <property type="entry name" value="PGP_bact"/>
    <property type="match status" value="1"/>
</dbReference>
<dbReference type="EMBL" id="AP022345">
    <property type="protein sequence ID" value="BBU69998.1"/>
    <property type="molecule type" value="Genomic_DNA"/>
</dbReference>
<dbReference type="SUPFAM" id="SSF56784">
    <property type="entry name" value="HAD-like"/>
    <property type="match status" value="1"/>
</dbReference>
<dbReference type="InterPro" id="IPR050155">
    <property type="entry name" value="HAD-like_hydrolase_sf"/>
</dbReference>
<keyword evidence="6" id="KW-0479">Metal-binding</keyword>
<sequence length="221" mass="23793">MPKIQAVLFDLDGTVADTAPDLAYAANSLRLADGVPPLPVEILRPLASQGARGLLKEAVGLTPDDAGFEHARLRFLSFYEHNLCVHTKLFPGIAQLLAGIEARKLPWGIVTNKVEFFALPLMQQLGLAQRCAITVGGDTTPNPKPAPDPLLHAAKALNVAPEACLYVGDDLRDIQAAHAAGMTSVAVRWGYLGDGPPIERWHAHHIVKTPKDLHDLLESLC</sequence>
<evidence type="ECO:0000256" key="5">
    <source>
        <dbReference type="ARBA" id="ARBA00013078"/>
    </source>
</evidence>
<evidence type="ECO:0000256" key="4">
    <source>
        <dbReference type="ARBA" id="ARBA00006171"/>
    </source>
</evidence>
<organism evidence="11 12">
    <name type="scientific">Fluviibacter phosphoraccumulans</name>
    <dbReference type="NCBI Taxonomy" id="1751046"/>
    <lineage>
        <taxon>Bacteria</taxon>
        <taxon>Pseudomonadati</taxon>
        <taxon>Pseudomonadota</taxon>
        <taxon>Betaproteobacteria</taxon>
        <taxon>Rhodocyclales</taxon>
        <taxon>Fluviibacteraceae</taxon>
        <taxon>Fluviibacter</taxon>
    </lineage>
</organism>
<dbReference type="InterPro" id="IPR036412">
    <property type="entry name" value="HAD-like_sf"/>
</dbReference>
<comment type="catalytic activity">
    <reaction evidence="1">
        <text>2-phosphoglycolate + H2O = glycolate + phosphate</text>
        <dbReference type="Rhea" id="RHEA:14369"/>
        <dbReference type="ChEBI" id="CHEBI:15377"/>
        <dbReference type="ChEBI" id="CHEBI:29805"/>
        <dbReference type="ChEBI" id="CHEBI:43474"/>
        <dbReference type="ChEBI" id="CHEBI:58033"/>
        <dbReference type="EC" id="3.1.3.18"/>
    </reaction>
</comment>
<accession>A0A679HY92</accession>
<evidence type="ECO:0000313" key="12">
    <source>
        <dbReference type="Proteomes" id="UP000463961"/>
    </source>
</evidence>
<keyword evidence="7" id="KW-0378">Hydrolase</keyword>
<dbReference type="GO" id="GO:0005975">
    <property type="term" value="P:carbohydrate metabolic process"/>
    <property type="evidence" value="ECO:0007669"/>
    <property type="project" value="InterPro"/>
</dbReference>